<dbReference type="InterPro" id="IPR011990">
    <property type="entry name" value="TPR-like_helical_dom_sf"/>
</dbReference>
<evidence type="ECO:0008006" key="2">
    <source>
        <dbReference type="Google" id="ProtNLM"/>
    </source>
</evidence>
<organism evidence="1">
    <name type="scientific">Nocardia farcinica</name>
    <dbReference type="NCBI Taxonomy" id="37329"/>
    <lineage>
        <taxon>Bacteria</taxon>
        <taxon>Bacillati</taxon>
        <taxon>Actinomycetota</taxon>
        <taxon>Actinomycetes</taxon>
        <taxon>Mycobacteriales</taxon>
        <taxon>Nocardiaceae</taxon>
        <taxon>Nocardia</taxon>
    </lineage>
</organism>
<accession>A0A449GGL2</accession>
<evidence type="ECO:0000313" key="1">
    <source>
        <dbReference type="EMBL" id="VFA84845.1"/>
    </source>
</evidence>
<dbReference type="AlphaFoldDB" id="A0A449GGL2"/>
<dbReference type="SUPFAM" id="SSF48452">
    <property type="entry name" value="TPR-like"/>
    <property type="match status" value="1"/>
</dbReference>
<reference evidence="1" key="1">
    <citation type="submission" date="2019-02" db="EMBL/GenBank/DDBJ databases">
        <authorList>
            <consortium name="Pathogen Informatics"/>
        </authorList>
    </citation>
    <scope>NUCLEOTIDE SEQUENCE</scope>
    <source>
        <strain evidence="1">3012STDY6733949</strain>
    </source>
</reference>
<proteinExistence type="predicted"/>
<dbReference type="Gene3D" id="1.25.40.10">
    <property type="entry name" value="Tetratricopeptide repeat domain"/>
    <property type="match status" value="1"/>
</dbReference>
<sequence length="310" mass="32622">MLLSLGKADVERRSFLRAGYSAAVSASVLNTGRTGSPVPDSLVAAGTRHVGRADVTAVHDVIALFSRIDQRHGGGHGRSAEHAAAQRYFVAATKLATEADDAPLTGHILRAMAHQAIDLGDPRSGLALAEASVDGSRYRGACPRERALLTVVHAKALSAAGRPRESAKALLRAERDLAAACGSDAEPARVFFFSEASLAHETACALRDSGDLDGAAAQFQLSARKRQADMFTRTHAVTLGYLGTVQARSGDLDLACATWSSALDAMGGVRSGRTRTVARDIRAVLEPHRDIPYMRAIDDRAAQCLAASTA</sequence>
<dbReference type="EMBL" id="CAACYE010000005">
    <property type="protein sequence ID" value="VFA84845.1"/>
    <property type="molecule type" value="Genomic_DNA"/>
</dbReference>
<name>A0A449GGL2_NOCFR</name>
<protein>
    <recommendedName>
        <fullName evidence="2">Tat pathway signal protein</fullName>
    </recommendedName>
</protein>
<gene>
    <name evidence="1" type="ORF">NCTC1935_02678</name>
</gene>